<dbReference type="EMBL" id="CATQJL010000001">
    <property type="protein sequence ID" value="CAJ0591180.1"/>
    <property type="molecule type" value="Genomic_DNA"/>
</dbReference>
<dbReference type="Gene3D" id="3.40.50.1220">
    <property type="entry name" value="TPP-binding domain"/>
    <property type="match status" value="1"/>
</dbReference>
<comment type="caution">
    <text evidence="2">The sequence shown here is derived from an EMBL/GenBank/DDBJ whole genome shotgun (WGS) entry which is preliminary data.</text>
</comment>
<evidence type="ECO:0000313" key="2">
    <source>
        <dbReference type="EMBL" id="CAJ0591180.1"/>
    </source>
</evidence>
<protein>
    <submittedName>
        <fullName evidence="2">Uncharacterized protein</fullName>
    </submittedName>
</protein>
<organism evidence="2 3">
    <name type="scientific">Cylicocyclus nassatus</name>
    <name type="common">Nematode worm</name>
    <dbReference type="NCBI Taxonomy" id="53992"/>
    <lineage>
        <taxon>Eukaryota</taxon>
        <taxon>Metazoa</taxon>
        <taxon>Ecdysozoa</taxon>
        <taxon>Nematoda</taxon>
        <taxon>Chromadorea</taxon>
        <taxon>Rhabditida</taxon>
        <taxon>Rhabditina</taxon>
        <taxon>Rhabditomorpha</taxon>
        <taxon>Strongyloidea</taxon>
        <taxon>Strongylidae</taxon>
        <taxon>Cylicocyclus</taxon>
    </lineage>
</organism>
<accession>A0AA36DQK4</accession>
<dbReference type="PANTHER" id="PTHR14593:SF5">
    <property type="entry name" value="WD REPEAT-CONTAINING PROTEIN 11"/>
    <property type="match status" value="1"/>
</dbReference>
<reference evidence="2" key="1">
    <citation type="submission" date="2023-07" db="EMBL/GenBank/DDBJ databases">
        <authorList>
            <consortium name="CYATHOMIX"/>
        </authorList>
    </citation>
    <scope>NUCLEOTIDE SEQUENCE</scope>
    <source>
        <strain evidence="2">N/A</strain>
    </source>
</reference>
<name>A0AA36DQK4_CYLNA</name>
<proteinExistence type="predicted"/>
<gene>
    <name evidence="2" type="ORF">CYNAS_LOCUS3163</name>
</gene>
<dbReference type="Proteomes" id="UP001176961">
    <property type="component" value="Unassembled WGS sequence"/>
</dbReference>
<dbReference type="GO" id="GO:0005737">
    <property type="term" value="C:cytoplasm"/>
    <property type="evidence" value="ECO:0007669"/>
    <property type="project" value="TreeGrafter"/>
</dbReference>
<keyword evidence="3" id="KW-1185">Reference proteome</keyword>
<dbReference type="AlphaFoldDB" id="A0AA36DQK4"/>
<evidence type="ECO:0000313" key="3">
    <source>
        <dbReference type="Proteomes" id="UP001176961"/>
    </source>
</evidence>
<dbReference type="PANTHER" id="PTHR14593">
    <property type="entry name" value="WD REPEAT-CONTAINING PROTEIN 11"/>
    <property type="match status" value="1"/>
</dbReference>
<feature type="region of interest" description="Disordered" evidence="1">
    <location>
        <begin position="111"/>
        <end position="134"/>
    </location>
</feature>
<dbReference type="SUPFAM" id="SSF50978">
    <property type="entry name" value="WD40 repeat-like"/>
    <property type="match status" value="1"/>
</dbReference>
<dbReference type="InterPro" id="IPR039694">
    <property type="entry name" value="WDR11"/>
</dbReference>
<sequence>MSSALLLVYALSEPVAIIQQLKARAITEYSREQIVLGFYFEGTSRLSVRWHSPTIDETNRAKNFLLRPNQDLEDVIIAVIIASTKENLCLQRNTRLRRHILHAGFPYAEEKASHTANDKPDEHSNEEKISENDGYREFEAEDTDILPAVADESLTFAQVTLPGLPLAKACNNISEERQLQKLRSYKNNEKRGIYELHPVPVPVKISLITLSIGLHYNLDLSTSLFSSRYTRRIPVFSRVPVQRRPLRDPDKGTASWINVVVLLNLHHFSIHLSIPLAGRSVPVCWSPPFSIIEQSRTKDYRIASSDIGGQIIISEPISASKRCQFSHASTNVLSMKWFVWKDMSRDFLLSLHSGDTLILWNTDNGEKIWSVSYNVPLFDLAIDPFDPCHASFSSLGCNIALCSDISFNNTPSSICRTVVICEEQIKSATSIQNLVYHNAYRNILFVVTQSQVHCFHTELFAVLFSMTHEPNIISWLCCSSRDAIFSVQAGGAVSLRVGKFSSNDERADAQFALERIAFGYIQRQGNQQRAVGACLCPVTQSLQELTARLRINKNPDGPIFQVSDFGLKADLFKAVPEMIAAL</sequence>
<evidence type="ECO:0000256" key="1">
    <source>
        <dbReference type="SAM" id="MobiDB-lite"/>
    </source>
</evidence>
<dbReference type="InterPro" id="IPR036322">
    <property type="entry name" value="WD40_repeat_dom_sf"/>
</dbReference>